<sequence length="1051" mass="113401">MKYILKAKWGLLLLWIAAAVLFVITAPSMTELVREKGEIAVPKGYSSEVATRILNTAAEEEGEGKSSSVALVFHQDSGITSDDKKEIEQALSRLRSSMDQLGIGSMIDPFDTPEAKDKMIAADGKTILASLSLQMDKRPLEEMEQDIRNVLSSLKVDHYMTGAQQINQDVILSSEQGLKKSEYFTVIFILVILFIVFRSAVAPFIPLLTVGISYLISQSIVAFLIDHYNFPVSTYTQIFMVAVMFGIGTDYCILLISRFKEELQLTDNIQEAIIQTYRKAGKTVFFSGLAVLVGFTTIGLSQFVLYRSAVAVAVGIAVMLLALVTIVPFFMAVLGKWLFWPMKGAIEHKDNRFWGAIGTFSVKKPWASALLVAVITVPLVISYSNNVSFNSMEEIGEQYESVKAYNLIADSFEPGESLPTTIVIKSDQTMDHSEDIVLAEKISRAVMEVDGVASVRSLSRPTGEIQKDFEITNQVKTVGEGLGEGNEGLSQIKNGLAEASQALNENEPKLAEAAESTGKLVEGTGELKEGISALSNGLSEIQKGITDSSKGAGGLKQGLKQLKQSVEELAGANDKLLQSYQSIAGGLGSLGDGYQQIQQQLSDIAKGFSQLDASFVSLEQKYPELAGDKDYLTIRGTVTASGQGLEQIASGLGTATGQLEQVKAGLELANSGYAEAAKGSHQLAGGLDQFISGLSQLEQGLNQAGNGQGQIVKKLPEIVNGLTQIQQGQEQIQTGFSQFSGQITQLTDGLDQSVEGLGQVSGGLDTAKQYLNEVGGSDNGLGGYYVPQEAMNNQAIDQLFDTYLSADRKMMTLDVVFSSNPYGRDAIDQVGQVQAAVDKVVVGTKLANAEIAIGGVSSTFNDLKTISDADYARTVIFMLAGIFIVLLLLLRSVVMPIYIIASLVLTFFASVGLTEIIFVHILGYSGVSWATPFFGFVILVALGVDYSIFLMDRFNEHGELNVREAIVHSMRKMGTVILSAAVILGGTMASMYPSGVLSMLQISTLVLTGLFLYAVVVLPFLIPVFVRIFGKANWWPFMRGRGKSTDHSIDA</sequence>
<keyword evidence="4 7" id="KW-0812">Transmembrane</keyword>
<evidence type="ECO:0000256" key="2">
    <source>
        <dbReference type="ARBA" id="ARBA00010157"/>
    </source>
</evidence>
<feature type="transmembrane region" description="Helical" evidence="7">
    <location>
        <begin position="973"/>
        <end position="992"/>
    </location>
</feature>
<feature type="transmembrane region" description="Helical" evidence="7">
    <location>
        <begin position="871"/>
        <end position="890"/>
    </location>
</feature>
<feature type="transmembrane region" description="Helical" evidence="7">
    <location>
        <begin position="366"/>
        <end position="384"/>
    </location>
</feature>
<keyword evidence="5 7" id="KW-1133">Transmembrane helix</keyword>
<feature type="transmembrane region" description="Helical" evidence="7">
    <location>
        <begin position="181"/>
        <end position="197"/>
    </location>
</feature>
<dbReference type="AlphaFoldDB" id="A0A3Q9ICM1"/>
<dbReference type="InterPro" id="IPR050545">
    <property type="entry name" value="Mycobact_MmpL"/>
</dbReference>
<organism evidence="9 10">
    <name type="scientific">Paenibacillus lutimineralis</name>
    <dbReference type="NCBI Taxonomy" id="2707005"/>
    <lineage>
        <taxon>Bacteria</taxon>
        <taxon>Bacillati</taxon>
        <taxon>Bacillota</taxon>
        <taxon>Bacilli</taxon>
        <taxon>Bacillales</taxon>
        <taxon>Paenibacillaceae</taxon>
        <taxon>Paenibacillus</taxon>
    </lineage>
</organism>
<keyword evidence="3" id="KW-1003">Cell membrane</keyword>
<comment type="similarity">
    <text evidence="2">Belongs to the resistance-nodulation-cell division (RND) (TC 2.A.6) family. MmpL subfamily.</text>
</comment>
<dbReference type="GO" id="GO:0005886">
    <property type="term" value="C:plasma membrane"/>
    <property type="evidence" value="ECO:0007669"/>
    <property type="project" value="UniProtKB-SubCell"/>
</dbReference>
<evidence type="ECO:0000256" key="3">
    <source>
        <dbReference type="ARBA" id="ARBA00022475"/>
    </source>
</evidence>
<dbReference type="OrthoDB" id="9782006at2"/>
<accession>A0A3Q9ICM1</accession>
<gene>
    <name evidence="9" type="ORF">EI981_18105</name>
</gene>
<evidence type="ECO:0000256" key="4">
    <source>
        <dbReference type="ARBA" id="ARBA00022692"/>
    </source>
</evidence>
<dbReference type="Pfam" id="PF03176">
    <property type="entry name" value="MMPL"/>
    <property type="match status" value="2"/>
</dbReference>
<keyword evidence="10" id="KW-1185">Reference proteome</keyword>
<evidence type="ECO:0000256" key="6">
    <source>
        <dbReference type="ARBA" id="ARBA00023136"/>
    </source>
</evidence>
<evidence type="ECO:0000256" key="5">
    <source>
        <dbReference type="ARBA" id="ARBA00022989"/>
    </source>
</evidence>
<feature type="transmembrane region" description="Helical" evidence="7">
    <location>
        <begin position="204"/>
        <end position="225"/>
    </location>
</feature>
<dbReference type="Gene3D" id="1.10.287.950">
    <property type="entry name" value="Methyl-accepting chemotaxis protein"/>
    <property type="match status" value="2"/>
</dbReference>
<dbReference type="PANTHER" id="PTHR33406:SF6">
    <property type="entry name" value="MEMBRANE PROTEIN YDGH-RELATED"/>
    <property type="match status" value="1"/>
</dbReference>
<evidence type="ECO:0000313" key="10">
    <source>
        <dbReference type="Proteomes" id="UP000270678"/>
    </source>
</evidence>
<dbReference type="Proteomes" id="UP000270678">
    <property type="component" value="Chromosome"/>
</dbReference>
<feature type="domain" description="Membrane transport protein MMPL" evidence="8">
    <location>
        <begin position="791"/>
        <end position="1038"/>
    </location>
</feature>
<feature type="transmembrane region" description="Helical" evidence="7">
    <location>
        <begin position="310"/>
        <end position="334"/>
    </location>
</feature>
<dbReference type="EMBL" id="CP034346">
    <property type="protein sequence ID" value="AZS16164.1"/>
    <property type="molecule type" value="Genomic_DNA"/>
</dbReference>
<proteinExistence type="inferred from homology"/>
<dbReference type="Gene3D" id="1.20.1640.10">
    <property type="entry name" value="Multidrug efflux transporter AcrB transmembrane domain"/>
    <property type="match status" value="2"/>
</dbReference>
<evidence type="ECO:0000259" key="8">
    <source>
        <dbReference type="Pfam" id="PF03176"/>
    </source>
</evidence>
<dbReference type="KEGG" id="plut:EI981_18105"/>
<feature type="transmembrane region" description="Helical" evidence="7">
    <location>
        <begin position="284"/>
        <end position="304"/>
    </location>
</feature>
<dbReference type="RefSeq" id="WP_127000499.1">
    <property type="nucleotide sequence ID" value="NZ_CP034346.1"/>
</dbReference>
<feature type="domain" description="Membrane transport protein MMPL" evidence="8">
    <location>
        <begin position="42"/>
        <end position="366"/>
    </location>
</feature>
<keyword evidence="6 7" id="KW-0472">Membrane</keyword>
<name>A0A3Q9ICM1_9BACL</name>
<evidence type="ECO:0000256" key="7">
    <source>
        <dbReference type="SAM" id="Phobius"/>
    </source>
</evidence>
<dbReference type="SUPFAM" id="SSF82866">
    <property type="entry name" value="Multidrug efflux transporter AcrB transmembrane domain"/>
    <property type="match status" value="2"/>
</dbReference>
<feature type="transmembrane region" description="Helical" evidence="7">
    <location>
        <begin position="933"/>
        <end position="952"/>
    </location>
</feature>
<reference evidence="10" key="1">
    <citation type="submission" date="2018-12" db="EMBL/GenBank/DDBJ databases">
        <title>Complete genome sequence of Paenibacillus sp. MBLB1234.</title>
        <authorList>
            <person name="Nam Y.-D."/>
            <person name="Kang J."/>
            <person name="Chung W.-H."/>
            <person name="Park Y.S."/>
        </authorList>
    </citation>
    <scope>NUCLEOTIDE SEQUENCE [LARGE SCALE GENOMIC DNA]</scope>
    <source>
        <strain evidence="10">MBLB1234</strain>
    </source>
</reference>
<dbReference type="PANTHER" id="PTHR33406">
    <property type="entry name" value="MEMBRANE PROTEIN MJ1562-RELATED"/>
    <property type="match status" value="1"/>
</dbReference>
<evidence type="ECO:0000313" key="9">
    <source>
        <dbReference type="EMBL" id="AZS16164.1"/>
    </source>
</evidence>
<feature type="transmembrane region" description="Helical" evidence="7">
    <location>
        <begin position="237"/>
        <end position="256"/>
    </location>
</feature>
<feature type="transmembrane region" description="Helical" evidence="7">
    <location>
        <begin position="1004"/>
        <end position="1029"/>
    </location>
</feature>
<comment type="subcellular location">
    <subcellularLocation>
        <location evidence="1">Cell membrane</location>
        <topology evidence="1">Multi-pass membrane protein</topology>
    </subcellularLocation>
</comment>
<feature type="transmembrane region" description="Helical" evidence="7">
    <location>
        <begin position="897"/>
        <end position="921"/>
    </location>
</feature>
<evidence type="ECO:0000256" key="1">
    <source>
        <dbReference type="ARBA" id="ARBA00004651"/>
    </source>
</evidence>
<protein>
    <submittedName>
        <fullName evidence="9">MMPL family transporter</fullName>
    </submittedName>
</protein>
<dbReference type="InterPro" id="IPR004869">
    <property type="entry name" value="MMPL_dom"/>
</dbReference>